<sequence>MCVHRYYPFYCGCLVFQIMSKCSVGLNLDKITGALDCPNKRLQEGSMSHQRQARDTFWKQLDREGDADGFMVLLQSFRCQLAEHEDLSNYQNGKYRWMLPVKQKLRVWAHEAGIDRLPYGYFPDEGRLAHNVPLDPEDEDDYDEFSFGPPGGEVFNY</sequence>
<dbReference type="Proteomes" id="UP000799302">
    <property type="component" value="Unassembled WGS sequence"/>
</dbReference>
<evidence type="ECO:0000313" key="1">
    <source>
        <dbReference type="EMBL" id="KAF2663240.1"/>
    </source>
</evidence>
<reference evidence="1" key="1">
    <citation type="journal article" date="2020" name="Stud. Mycol.">
        <title>101 Dothideomycetes genomes: a test case for predicting lifestyles and emergence of pathogens.</title>
        <authorList>
            <person name="Haridas S."/>
            <person name="Albert R."/>
            <person name="Binder M."/>
            <person name="Bloem J."/>
            <person name="Labutti K."/>
            <person name="Salamov A."/>
            <person name="Andreopoulos B."/>
            <person name="Baker S."/>
            <person name="Barry K."/>
            <person name="Bills G."/>
            <person name="Bluhm B."/>
            <person name="Cannon C."/>
            <person name="Castanera R."/>
            <person name="Culley D."/>
            <person name="Daum C."/>
            <person name="Ezra D."/>
            <person name="Gonzalez J."/>
            <person name="Henrissat B."/>
            <person name="Kuo A."/>
            <person name="Liang C."/>
            <person name="Lipzen A."/>
            <person name="Lutzoni F."/>
            <person name="Magnuson J."/>
            <person name="Mondo S."/>
            <person name="Nolan M."/>
            <person name="Ohm R."/>
            <person name="Pangilinan J."/>
            <person name="Park H.-J."/>
            <person name="Ramirez L."/>
            <person name="Alfaro M."/>
            <person name="Sun H."/>
            <person name="Tritt A."/>
            <person name="Yoshinaga Y."/>
            <person name="Zwiers L.-H."/>
            <person name="Turgeon B."/>
            <person name="Goodwin S."/>
            <person name="Spatafora J."/>
            <person name="Crous P."/>
            <person name="Grigoriev I."/>
        </authorList>
    </citation>
    <scope>NUCLEOTIDE SEQUENCE</scope>
    <source>
        <strain evidence="1">CBS 115976</strain>
    </source>
</reference>
<accession>A0A6A6TU01</accession>
<dbReference type="AlphaFoldDB" id="A0A6A6TU01"/>
<evidence type="ECO:0000313" key="2">
    <source>
        <dbReference type="Proteomes" id="UP000799302"/>
    </source>
</evidence>
<protein>
    <submittedName>
        <fullName evidence="1">Uncharacterized protein</fullName>
    </submittedName>
</protein>
<dbReference type="EMBL" id="MU004246">
    <property type="protein sequence ID" value="KAF2663240.1"/>
    <property type="molecule type" value="Genomic_DNA"/>
</dbReference>
<proteinExistence type="predicted"/>
<gene>
    <name evidence="1" type="ORF">BT63DRAFT_465825</name>
</gene>
<keyword evidence="2" id="KW-1185">Reference proteome</keyword>
<organism evidence="1 2">
    <name type="scientific">Microthyrium microscopicum</name>
    <dbReference type="NCBI Taxonomy" id="703497"/>
    <lineage>
        <taxon>Eukaryota</taxon>
        <taxon>Fungi</taxon>
        <taxon>Dikarya</taxon>
        <taxon>Ascomycota</taxon>
        <taxon>Pezizomycotina</taxon>
        <taxon>Dothideomycetes</taxon>
        <taxon>Dothideomycetes incertae sedis</taxon>
        <taxon>Microthyriales</taxon>
        <taxon>Microthyriaceae</taxon>
        <taxon>Microthyrium</taxon>
    </lineage>
</organism>
<name>A0A6A6TU01_9PEZI</name>